<feature type="domain" description="Beta-lactamase-related" evidence="1">
    <location>
        <begin position="658"/>
        <end position="988"/>
    </location>
</feature>
<dbReference type="InterPro" id="IPR050491">
    <property type="entry name" value="AmpC-like"/>
</dbReference>
<gene>
    <name evidence="3" type="ORF">GGQ55_000415</name>
</gene>
<dbReference type="Gene3D" id="3.40.710.10">
    <property type="entry name" value="DD-peptidase/beta-lactamase superfamily"/>
    <property type="match status" value="1"/>
</dbReference>
<evidence type="ECO:0000313" key="4">
    <source>
        <dbReference type="Proteomes" id="UP000541969"/>
    </source>
</evidence>
<dbReference type="InterPro" id="IPR011042">
    <property type="entry name" value="6-blade_b-propeller_TolB-like"/>
</dbReference>
<keyword evidence="3" id="KW-0031">Aminopeptidase</keyword>
<accession>A0A853C9Z0</accession>
<evidence type="ECO:0000259" key="1">
    <source>
        <dbReference type="Pfam" id="PF00144"/>
    </source>
</evidence>
<dbReference type="GO" id="GO:0008236">
    <property type="term" value="F:serine-type peptidase activity"/>
    <property type="evidence" value="ECO:0007669"/>
    <property type="project" value="InterPro"/>
</dbReference>
<dbReference type="Gene3D" id="2.120.10.30">
    <property type="entry name" value="TolB, C-terminal domain"/>
    <property type="match status" value="2"/>
</dbReference>
<dbReference type="Pfam" id="PF00144">
    <property type="entry name" value="Beta-lactamase"/>
    <property type="match status" value="1"/>
</dbReference>
<evidence type="ECO:0000259" key="2">
    <source>
        <dbReference type="Pfam" id="PF00326"/>
    </source>
</evidence>
<dbReference type="InterPro" id="IPR001466">
    <property type="entry name" value="Beta-lactam-related"/>
</dbReference>
<dbReference type="InterPro" id="IPR011659">
    <property type="entry name" value="WD40"/>
</dbReference>
<dbReference type="GO" id="GO:0006508">
    <property type="term" value="P:proteolysis"/>
    <property type="evidence" value="ECO:0007669"/>
    <property type="project" value="InterPro"/>
</dbReference>
<dbReference type="InterPro" id="IPR012338">
    <property type="entry name" value="Beta-lactam/transpept-like"/>
</dbReference>
<dbReference type="InterPro" id="IPR001375">
    <property type="entry name" value="Peptidase_S9_cat"/>
</dbReference>
<feature type="domain" description="Peptidase S9 prolyl oligopeptidase catalytic" evidence="2">
    <location>
        <begin position="441"/>
        <end position="644"/>
    </location>
</feature>
<reference evidence="3 4" key="1">
    <citation type="submission" date="2020-07" db="EMBL/GenBank/DDBJ databases">
        <title>Sequencing the genomes of 1000 actinobacteria strains.</title>
        <authorList>
            <person name="Klenk H.-P."/>
        </authorList>
    </citation>
    <scope>NUCLEOTIDE SEQUENCE [LARGE SCALE GENOMIC DNA]</scope>
    <source>
        <strain evidence="3 4">DSM 104001</strain>
    </source>
</reference>
<dbReference type="Proteomes" id="UP000541969">
    <property type="component" value="Unassembled WGS sequence"/>
</dbReference>
<organism evidence="3 4">
    <name type="scientific">Petropleomorpha daqingensis</name>
    <dbReference type="NCBI Taxonomy" id="2026353"/>
    <lineage>
        <taxon>Bacteria</taxon>
        <taxon>Bacillati</taxon>
        <taxon>Actinomycetota</taxon>
        <taxon>Actinomycetes</taxon>
        <taxon>Geodermatophilales</taxon>
        <taxon>Geodermatophilaceae</taxon>
        <taxon>Petropleomorpha</taxon>
    </lineage>
</organism>
<protein>
    <submittedName>
        <fullName evidence="3">Dipeptidyl aminopeptidase/acylaminoacyl peptidase/CubicO group peptidase (Beta-lactamase class C family)</fullName>
    </submittedName>
</protein>
<dbReference type="RefSeq" id="WP_179714895.1">
    <property type="nucleotide sequence ID" value="NZ_JACBZT010000001.1"/>
</dbReference>
<dbReference type="Gene3D" id="3.40.50.1820">
    <property type="entry name" value="alpha/beta hydrolase"/>
    <property type="match status" value="1"/>
</dbReference>
<keyword evidence="3" id="KW-0645">Protease</keyword>
<sequence>MGRPLAIDDLADLQLPGEPALSPDGRQVVYVLRTTDTAADADLRSLWSVRADGEGWGEPFRLTRGRADSSPAFSPRGDRIAFLRGGDGPAQLHLLPLGGGEAERVTELPLGAGAPVWSPAGDRIAFTSPVHLGAPAEHAPVVTSRLGYKADGAGLLGTVRSHVHVLDLASGEVRQLTDGDWHAGPPAWSPDGARLAFAAGLDADADLTGRSAVHVVDAAGGQPDRVGPADGVAGPLLWTADGTALLVAGQRAVEVGHTELLRVPLDGSAVHDLAAPLDRNVMPGGPGYPGGLPQLTPDGGSVVFCVRDRGCSHVVLGPVDGSQPPRPLVAGDDVVVSGLSVAAGLAAVVLADRGTYGEVAVVPLSGGEPTRLTRHTATSLPDVDLARPEPRTFRIADGTEVHGWLLRDPAAPTPGPLLLDVHGGPHNAWSPAADAAHPYHQALAARGWSVLVLNVRGSDGYGRDFFTAAVGNWGVADERDFLDPVDELVAEGIADPDRLALTGYSYGGYTTCWLTGRTDRFAAAIAGGVVADLTSMWGTSDLGGLLGGLEWPDPFTEREALAAINPWTRVTEVRTPTLVLHGGADERCPAGQAEMWFAALRSRGVPTELVLYPGGSHLFILDGRPSHRADYSRRILDWTEQHVTQTSARPQLDRAHWQQRLDELAAKHGVPGATLAILRLGSGPGGDDELVEAATGVLSKNTGVEVTTDSVFQIGSITKVWTATLVMQLVDEGKLSLDAPIAEVLPDLQLVDADVAKQVTMRHLLTHTSGIDGDVFTDTGRGDDVLEKYVAALVDAPQNHPLGATFSYCNSGFSLAGRVIEVVTGQTWDAVLRERIIEPLGLTHTSTLPEEAILHRVAIGHIAPHPEDDPTPTTTFLLPRSLGPAGLINATARDVTAFATLHLRDGRGPDGTALLSESAVADMQSLQTDLPDKYSLGDSWGLGWIRFDWHGARLYGHDGTTIGQNAFLRVLPAENLAVALLTNGGHPRDLYGELYGEIFAELAGVQISEQLEPPAQAPEVDISRYVGTYERSSITTEVFERDGGLVMRVIPTGPIAESTGATVEEMELHPVEQGLFATRPEGIETWMAAVFYTLPDGSEYLHYGARANPRKA</sequence>
<dbReference type="AlphaFoldDB" id="A0A853C9Z0"/>
<dbReference type="Pfam" id="PF00326">
    <property type="entry name" value="Peptidase_S9"/>
    <property type="match status" value="1"/>
</dbReference>
<keyword evidence="3" id="KW-0378">Hydrolase</keyword>
<dbReference type="PANTHER" id="PTHR46825">
    <property type="entry name" value="D-ALANYL-D-ALANINE-CARBOXYPEPTIDASE/ENDOPEPTIDASE AMPH"/>
    <property type="match status" value="1"/>
</dbReference>
<name>A0A853C9Z0_9ACTN</name>
<dbReference type="PANTHER" id="PTHR46825:SF9">
    <property type="entry name" value="BETA-LACTAMASE-RELATED DOMAIN-CONTAINING PROTEIN"/>
    <property type="match status" value="1"/>
</dbReference>
<dbReference type="Pfam" id="PF07676">
    <property type="entry name" value="PD40"/>
    <property type="match status" value="1"/>
</dbReference>
<dbReference type="SUPFAM" id="SSF82171">
    <property type="entry name" value="DPP6 N-terminal domain-like"/>
    <property type="match status" value="1"/>
</dbReference>
<comment type="caution">
    <text evidence="3">The sequence shown here is derived from an EMBL/GenBank/DDBJ whole genome shotgun (WGS) entry which is preliminary data.</text>
</comment>
<keyword evidence="4" id="KW-1185">Reference proteome</keyword>
<proteinExistence type="predicted"/>
<dbReference type="SUPFAM" id="SSF56601">
    <property type="entry name" value="beta-lactamase/transpeptidase-like"/>
    <property type="match status" value="1"/>
</dbReference>
<dbReference type="EMBL" id="JACBZT010000001">
    <property type="protein sequence ID" value="NYJ04137.1"/>
    <property type="molecule type" value="Genomic_DNA"/>
</dbReference>
<dbReference type="GO" id="GO:0004177">
    <property type="term" value="F:aminopeptidase activity"/>
    <property type="evidence" value="ECO:0007669"/>
    <property type="project" value="UniProtKB-KW"/>
</dbReference>
<dbReference type="SUPFAM" id="SSF53474">
    <property type="entry name" value="alpha/beta-Hydrolases"/>
    <property type="match status" value="1"/>
</dbReference>
<evidence type="ECO:0000313" key="3">
    <source>
        <dbReference type="EMBL" id="NYJ04137.1"/>
    </source>
</evidence>
<dbReference type="InterPro" id="IPR029058">
    <property type="entry name" value="AB_hydrolase_fold"/>
</dbReference>